<accession>A0A6M3JI17</accession>
<dbReference type="EMBL" id="MT141665">
    <property type="protein sequence ID" value="QJA68968.1"/>
    <property type="molecule type" value="Genomic_DNA"/>
</dbReference>
<feature type="coiled-coil region" evidence="1">
    <location>
        <begin position="18"/>
        <end position="52"/>
    </location>
</feature>
<keyword evidence="1" id="KW-0175">Coiled coil</keyword>
<name>A0A6M3JI17_9ZZZZ</name>
<organism evidence="2">
    <name type="scientific">viral metagenome</name>
    <dbReference type="NCBI Taxonomy" id="1070528"/>
    <lineage>
        <taxon>unclassified sequences</taxon>
        <taxon>metagenomes</taxon>
        <taxon>organismal metagenomes</taxon>
    </lineage>
</organism>
<evidence type="ECO:0000313" key="2">
    <source>
        <dbReference type="EMBL" id="QJA68968.1"/>
    </source>
</evidence>
<proteinExistence type="predicted"/>
<sequence length="94" mass="11259">MDKELEQINTLDEISEFLSDRQKELEKAIQVREFVENERYTLQKEILELQRQIQDRKIKKIELDKALNKSKCNCMGLMLVIKRSTAKYWGLKNV</sequence>
<evidence type="ECO:0000256" key="1">
    <source>
        <dbReference type="SAM" id="Coils"/>
    </source>
</evidence>
<dbReference type="AlphaFoldDB" id="A0A6M3JI17"/>
<protein>
    <submittedName>
        <fullName evidence="2">Uncharacterized protein</fullName>
    </submittedName>
</protein>
<reference evidence="2" key="1">
    <citation type="submission" date="2020-03" db="EMBL/GenBank/DDBJ databases">
        <title>The deep terrestrial virosphere.</title>
        <authorList>
            <person name="Holmfeldt K."/>
            <person name="Nilsson E."/>
            <person name="Simone D."/>
            <person name="Lopez-Fernandez M."/>
            <person name="Wu X."/>
            <person name="de Brujin I."/>
            <person name="Lundin D."/>
            <person name="Andersson A."/>
            <person name="Bertilsson S."/>
            <person name="Dopson M."/>
        </authorList>
    </citation>
    <scope>NUCLEOTIDE SEQUENCE</scope>
    <source>
        <strain evidence="2">MM415A05286</strain>
    </source>
</reference>
<gene>
    <name evidence="2" type="ORF">MM415A05286_0008</name>
</gene>